<comment type="caution">
    <text evidence="1">The sequence shown here is derived from an EMBL/GenBank/DDBJ whole genome shotgun (WGS) entry which is preliminary data.</text>
</comment>
<proteinExistence type="predicted"/>
<keyword evidence="2" id="KW-1185">Reference proteome</keyword>
<dbReference type="EMBL" id="BSXV01007278">
    <property type="protein sequence ID" value="GMF04853.1"/>
    <property type="molecule type" value="Genomic_DNA"/>
</dbReference>
<dbReference type="Proteomes" id="UP001165101">
    <property type="component" value="Unassembled WGS sequence"/>
</dbReference>
<name>A0ACB5U8B9_CANBO</name>
<gene>
    <name evidence="1" type="ORF">Cboi01_000655000</name>
</gene>
<evidence type="ECO:0000313" key="1">
    <source>
        <dbReference type="EMBL" id="GMF04853.1"/>
    </source>
</evidence>
<sequence>MTYDAFSKNHIKHFDHHDNSNLDELDMNNDSYLKFLNKTKDLLNTSNHDNSNNSDTLMLQHITDRDSRSNTLNNNTSNNNNNDDHKNNNNGLLGMSMDLDLDLDLALDEYDRLTISLNRIKIKI</sequence>
<reference evidence="1" key="1">
    <citation type="submission" date="2023-04" db="EMBL/GenBank/DDBJ databases">
        <title>Candida boidinii NBRC 1967.</title>
        <authorList>
            <person name="Ichikawa N."/>
            <person name="Sato H."/>
            <person name="Tonouchi N."/>
        </authorList>
    </citation>
    <scope>NUCLEOTIDE SEQUENCE</scope>
    <source>
        <strain evidence="1">NBRC 1967</strain>
    </source>
</reference>
<accession>A0ACB5U8B9</accession>
<evidence type="ECO:0000313" key="2">
    <source>
        <dbReference type="Proteomes" id="UP001165101"/>
    </source>
</evidence>
<organism evidence="1 2">
    <name type="scientific">Candida boidinii</name>
    <name type="common">Yeast</name>
    <dbReference type="NCBI Taxonomy" id="5477"/>
    <lineage>
        <taxon>Eukaryota</taxon>
        <taxon>Fungi</taxon>
        <taxon>Dikarya</taxon>
        <taxon>Ascomycota</taxon>
        <taxon>Saccharomycotina</taxon>
        <taxon>Pichiomycetes</taxon>
        <taxon>Pichiales</taxon>
        <taxon>Pichiaceae</taxon>
        <taxon>Ogataea</taxon>
        <taxon>Ogataea/Candida clade</taxon>
    </lineage>
</organism>
<protein>
    <submittedName>
        <fullName evidence="1">Unnamed protein product</fullName>
    </submittedName>
</protein>